<organism evidence="2 3">
    <name type="scientific">Trifolium medium</name>
    <dbReference type="NCBI Taxonomy" id="97028"/>
    <lineage>
        <taxon>Eukaryota</taxon>
        <taxon>Viridiplantae</taxon>
        <taxon>Streptophyta</taxon>
        <taxon>Embryophyta</taxon>
        <taxon>Tracheophyta</taxon>
        <taxon>Spermatophyta</taxon>
        <taxon>Magnoliopsida</taxon>
        <taxon>eudicotyledons</taxon>
        <taxon>Gunneridae</taxon>
        <taxon>Pentapetalae</taxon>
        <taxon>rosids</taxon>
        <taxon>fabids</taxon>
        <taxon>Fabales</taxon>
        <taxon>Fabaceae</taxon>
        <taxon>Papilionoideae</taxon>
        <taxon>50 kb inversion clade</taxon>
        <taxon>NPAAA clade</taxon>
        <taxon>Hologalegina</taxon>
        <taxon>IRL clade</taxon>
        <taxon>Trifolieae</taxon>
        <taxon>Trifolium</taxon>
    </lineage>
</organism>
<comment type="caution">
    <text evidence="2">The sequence shown here is derived from an EMBL/GenBank/DDBJ whole genome shotgun (WGS) entry which is preliminary data.</text>
</comment>
<reference evidence="2 3" key="1">
    <citation type="journal article" date="2018" name="Front. Plant Sci.">
        <title>Red Clover (Trifolium pratense) and Zigzag Clover (T. medium) - A Picture of Genomic Similarities and Differences.</title>
        <authorList>
            <person name="Dluhosova J."/>
            <person name="Istvanek J."/>
            <person name="Nedelnik J."/>
            <person name="Repkova J."/>
        </authorList>
    </citation>
    <scope>NUCLEOTIDE SEQUENCE [LARGE SCALE GENOMIC DNA]</scope>
    <source>
        <strain evidence="3">cv. 10/8</strain>
        <tissue evidence="2">Leaf</tissue>
    </source>
</reference>
<accession>A0A392S9W5</accession>
<name>A0A392S9W5_9FABA</name>
<protein>
    <submittedName>
        <fullName evidence="2">Uncharacterized protein</fullName>
    </submittedName>
</protein>
<sequence>MKYYTKDGQFATVNGEIAAARRCFKAAAKNLNNVVTPKKKKAEQKMPTVNSIGASNPIDLDARLTKKEHKEEKQKDKE</sequence>
<evidence type="ECO:0000313" key="2">
    <source>
        <dbReference type="EMBL" id="MCI45743.1"/>
    </source>
</evidence>
<proteinExistence type="predicted"/>
<evidence type="ECO:0000313" key="3">
    <source>
        <dbReference type="Proteomes" id="UP000265520"/>
    </source>
</evidence>
<feature type="non-terminal residue" evidence="2">
    <location>
        <position position="78"/>
    </location>
</feature>
<feature type="region of interest" description="Disordered" evidence="1">
    <location>
        <begin position="38"/>
        <end position="78"/>
    </location>
</feature>
<keyword evidence="3" id="KW-1185">Reference proteome</keyword>
<dbReference type="EMBL" id="LXQA010347831">
    <property type="protein sequence ID" value="MCI45743.1"/>
    <property type="molecule type" value="Genomic_DNA"/>
</dbReference>
<dbReference type="Proteomes" id="UP000265520">
    <property type="component" value="Unassembled WGS sequence"/>
</dbReference>
<evidence type="ECO:0000256" key="1">
    <source>
        <dbReference type="SAM" id="MobiDB-lite"/>
    </source>
</evidence>
<dbReference type="AlphaFoldDB" id="A0A392S9W5"/>
<feature type="compositionally biased region" description="Basic and acidic residues" evidence="1">
    <location>
        <begin position="60"/>
        <end position="78"/>
    </location>
</feature>